<dbReference type="EMBL" id="GECZ01014344">
    <property type="protein sequence ID" value="JAS55425.1"/>
    <property type="molecule type" value="Transcribed_RNA"/>
</dbReference>
<name>A0A1B6FZ08_9HEMI</name>
<evidence type="ECO:0000256" key="3">
    <source>
        <dbReference type="ARBA" id="ARBA00023110"/>
    </source>
</evidence>
<dbReference type="PANTHER" id="PTHR43811">
    <property type="entry name" value="FKBP-TYPE PEPTIDYL-PROLYL CIS-TRANS ISOMERASE FKPA"/>
    <property type="match status" value="1"/>
</dbReference>
<evidence type="ECO:0000256" key="1">
    <source>
        <dbReference type="ARBA" id="ARBA00000971"/>
    </source>
</evidence>
<reference evidence="8" key="1">
    <citation type="submission" date="2015-11" db="EMBL/GenBank/DDBJ databases">
        <title>De novo transcriptome assembly of four potential Pierce s Disease insect vectors from Arizona vineyards.</title>
        <authorList>
            <person name="Tassone E.E."/>
        </authorList>
    </citation>
    <scope>NUCLEOTIDE SEQUENCE</scope>
</reference>
<dbReference type="Pfam" id="PF00254">
    <property type="entry name" value="FKBP_C"/>
    <property type="match status" value="1"/>
</dbReference>
<dbReference type="SUPFAM" id="SSF54534">
    <property type="entry name" value="FKBP-like"/>
    <property type="match status" value="1"/>
</dbReference>
<evidence type="ECO:0000256" key="5">
    <source>
        <dbReference type="PROSITE-ProRule" id="PRU00277"/>
    </source>
</evidence>
<comment type="catalytic activity">
    <reaction evidence="1 5">
        <text>[protein]-peptidylproline (omega=180) = [protein]-peptidylproline (omega=0)</text>
        <dbReference type="Rhea" id="RHEA:16237"/>
        <dbReference type="Rhea" id="RHEA-COMP:10747"/>
        <dbReference type="Rhea" id="RHEA-COMP:10748"/>
        <dbReference type="ChEBI" id="CHEBI:83833"/>
        <dbReference type="ChEBI" id="CHEBI:83834"/>
        <dbReference type="EC" id="5.2.1.8"/>
    </reaction>
</comment>
<protein>
    <recommendedName>
        <fullName evidence="2 5">peptidylprolyl isomerase</fullName>
        <ecNumber evidence="2 5">5.2.1.8</ecNumber>
    </recommendedName>
</protein>
<evidence type="ECO:0000256" key="6">
    <source>
        <dbReference type="SAM" id="MobiDB-lite"/>
    </source>
</evidence>
<evidence type="ECO:0000256" key="2">
    <source>
        <dbReference type="ARBA" id="ARBA00013194"/>
    </source>
</evidence>
<dbReference type="GO" id="GO:0005730">
    <property type="term" value="C:nucleolus"/>
    <property type="evidence" value="ECO:0007669"/>
    <property type="project" value="TreeGrafter"/>
</dbReference>
<feature type="compositionally biased region" description="Acidic residues" evidence="6">
    <location>
        <begin position="70"/>
        <end position="120"/>
    </location>
</feature>
<dbReference type="PANTHER" id="PTHR43811:SF19">
    <property type="entry name" value="39 KDA FK506-BINDING NUCLEAR PROTEIN"/>
    <property type="match status" value="1"/>
</dbReference>
<dbReference type="Gene3D" id="3.10.50.40">
    <property type="match status" value="1"/>
</dbReference>
<keyword evidence="3 5" id="KW-0697">Rotamase</keyword>
<gene>
    <name evidence="8" type="ORF">g.13625</name>
</gene>
<dbReference type="InterPro" id="IPR023566">
    <property type="entry name" value="PPIase_Fpr3/Fpr4-like"/>
</dbReference>
<evidence type="ECO:0000313" key="8">
    <source>
        <dbReference type="EMBL" id="JAS55425.1"/>
    </source>
</evidence>
<dbReference type="InterPro" id="IPR001179">
    <property type="entry name" value="PPIase_FKBP_dom"/>
</dbReference>
<dbReference type="FunFam" id="3.10.50.40:FF:000006">
    <property type="entry name" value="Peptidyl-prolyl cis-trans isomerase"/>
    <property type="match status" value="1"/>
</dbReference>
<dbReference type="GO" id="GO:0000785">
    <property type="term" value="C:chromatin"/>
    <property type="evidence" value="ECO:0007669"/>
    <property type="project" value="TreeGrafter"/>
</dbReference>
<evidence type="ECO:0000256" key="4">
    <source>
        <dbReference type="ARBA" id="ARBA00023235"/>
    </source>
</evidence>
<organism evidence="8">
    <name type="scientific">Cuerna arida</name>
    <dbReference type="NCBI Taxonomy" id="1464854"/>
    <lineage>
        <taxon>Eukaryota</taxon>
        <taxon>Metazoa</taxon>
        <taxon>Ecdysozoa</taxon>
        <taxon>Arthropoda</taxon>
        <taxon>Hexapoda</taxon>
        <taxon>Insecta</taxon>
        <taxon>Pterygota</taxon>
        <taxon>Neoptera</taxon>
        <taxon>Paraneoptera</taxon>
        <taxon>Hemiptera</taxon>
        <taxon>Auchenorrhyncha</taxon>
        <taxon>Membracoidea</taxon>
        <taxon>Cicadellidae</taxon>
        <taxon>Cicadellinae</taxon>
        <taxon>Proconiini</taxon>
        <taxon>Cuerna</taxon>
    </lineage>
</organism>
<accession>A0A1B6FZ08</accession>
<sequence length="295" mass="33342">MVASIFQDTCYRMKKMTCLECWGMKKNLRRRKKIQQNGQEHLVLRNRRKKKENRTHLLVYQQKKKKLAVDDEEGDSDSDQDDESDLSEGMEDEDVEDEEDDEDDEMNDKEEDESEDEEETVVSTKENQKQQKQEKNKTPNKQNINTPKKTPVANGVTPKEQKSNKKTPGGGEKSPNTNTTPKHKKILDHGVVVKEIRIGTGPPAKNGKPVSVYYVGKLKEGNKVFDKSLKGDGFKFKLGKGEVIKGWDIGVQGMRVGGKRVIHCPPEAAYGAKGVPPKIPPNSSLIFEVELKNVH</sequence>
<dbReference type="PIRSF" id="PIRSF001473">
    <property type="entry name" value="FK506-bp_FPR3"/>
    <property type="match status" value="1"/>
</dbReference>
<proteinExistence type="predicted"/>
<feature type="domain" description="PPIase FKBP-type" evidence="7">
    <location>
        <begin position="207"/>
        <end position="295"/>
    </location>
</feature>
<feature type="compositionally biased region" description="Basic and acidic residues" evidence="6">
    <location>
        <begin position="126"/>
        <end position="137"/>
    </location>
</feature>
<feature type="region of interest" description="Disordered" evidence="6">
    <location>
        <begin position="45"/>
        <end position="187"/>
    </location>
</feature>
<dbReference type="GO" id="GO:0003755">
    <property type="term" value="F:peptidyl-prolyl cis-trans isomerase activity"/>
    <property type="evidence" value="ECO:0007669"/>
    <property type="project" value="UniProtKB-KW"/>
</dbReference>
<dbReference type="AlphaFoldDB" id="A0A1B6FZ08"/>
<dbReference type="EC" id="5.2.1.8" evidence="2 5"/>
<dbReference type="PROSITE" id="PS50059">
    <property type="entry name" value="FKBP_PPIASE"/>
    <property type="match status" value="1"/>
</dbReference>
<keyword evidence="4 5" id="KW-0413">Isomerase</keyword>
<evidence type="ECO:0000259" key="7">
    <source>
        <dbReference type="PROSITE" id="PS50059"/>
    </source>
</evidence>
<dbReference type="InterPro" id="IPR046357">
    <property type="entry name" value="PPIase_dom_sf"/>
</dbReference>